<gene>
    <name evidence="3" type="ORF">A3J58_02225</name>
</gene>
<evidence type="ECO:0000313" key="3">
    <source>
        <dbReference type="EMBL" id="OHA02534.1"/>
    </source>
</evidence>
<evidence type="ECO:0000313" key="4">
    <source>
        <dbReference type="Proteomes" id="UP000178510"/>
    </source>
</evidence>
<accession>A0A1G2KTI0</accession>
<dbReference type="GO" id="GO:0034038">
    <property type="term" value="F:deoxyhypusine synthase activity"/>
    <property type="evidence" value="ECO:0007669"/>
    <property type="project" value="TreeGrafter"/>
</dbReference>
<comment type="caution">
    <text evidence="3">The sequence shown here is derived from an EMBL/GenBank/DDBJ whole genome shotgun (WGS) entry which is preliminary data.</text>
</comment>
<dbReference type="STRING" id="1802274.A3J58_02225"/>
<dbReference type="InterPro" id="IPR036982">
    <property type="entry name" value="Deoxyhypusine_synthase_sf"/>
</dbReference>
<evidence type="ECO:0000256" key="2">
    <source>
        <dbReference type="ARBA" id="ARBA00022679"/>
    </source>
</evidence>
<dbReference type="PANTHER" id="PTHR11703">
    <property type="entry name" value="DEOXYHYPUSINE SYNTHASE"/>
    <property type="match status" value="1"/>
</dbReference>
<dbReference type="Pfam" id="PF01916">
    <property type="entry name" value="DS"/>
    <property type="match status" value="1"/>
</dbReference>
<dbReference type="Proteomes" id="UP000178510">
    <property type="component" value="Unassembled WGS sequence"/>
</dbReference>
<dbReference type="AlphaFoldDB" id="A0A1G2KTI0"/>
<dbReference type="EMBL" id="MHQM01000043">
    <property type="protein sequence ID" value="OHA02534.1"/>
    <property type="molecule type" value="Genomic_DNA"/>
</dbReference>
<proteinExistence type="inferred from homology"/>
<comment type="similarity">
    <text evidence="1">Belongs to the deoxyhypusine synthase family.</text>
</comment>
<dbReference type="SUPFAM" id="SSF52467">
    <property type="entry name" value="DHS-like NAD/FAD-binding domain"/>
    <property type="match status" value="1"/>
</dbReference>
<evidence type="ECO:0000256" key="1">
    <source>
        <dbReference type="ARBA" id="ARBA00009892"/>
    </source>
</evidence>
<dbReference type="GO" id="GO:0005737">
    <property type="term" value="C:cytoplasm"/>
    <property type="evidence" value="ECO:0007669"/>
    <property type="project" value="TreeGrafter"/>
</dbReference>
<sequence length="353" mass="39722">MAKSSFQRKKVEPITVSEKSLTGLLEAMEQTGFQGKKLAQSVSLLTKMVKDPSTTIFLGYTGSLSTTGQWKMINWLIEHRYIDVLVSTGANISEDIVDAMGYPYWQGSHLEDDAKLFREGFNRYYDVYGREDEYMQMTELIADFMVTLDEKYSYSSREFLRLFGLWLWKKGIKSIVATAAHYGVPVFCPAIADSPYGDAALVAKSRGFALSIDAMKDYVEFMSMASHVKDTGVLYIGGGVPKDFIQLFAVTGDLLYEDRKIPTRNYLKRKGNDETYYPHKYAVQITMDSPQWGGLSGCTLEEAMSWGKIADTENHLTCYCEATLALPIITHGLNERTHGKVRKGFDASKVFGK</sequence>
<dbReference type="Gene3D" id="3.40.910.10">
    <property type="entry name" value="Deoxyhypusine synthase"/>
    <property type="match status" value="1"/>
</dbReference>
<dbReference type="InterPro" id="IPR029035">
    <property type="entry name" value="DHS-like_NAD/FAD-binding_dom"/>
</dbReference>
<name>A0A1G2KTI0_9BACT</name>
<dbReference type="InterPro" id="IPR002773">
    <property type="entry name" value="Deoxyhypusine_synthase"/>
</dbReference>
<organism evidence="3 4">
    <name type="scientific">Candidatus Sungbacteria bacterium RIFCSPHIGHO2_02_FULL_52_23</name>
    <dbReference type="NCBI Taxonomy" id="1802274"/>
    <lineage>
        <taxon>Bacteria</taxon>
        <taxon>Candidatus Sungiibacteriota</taxon>
    </lineage>
</organism>
<reference evidence="3 4" key="1">
    <citation type="journal article" date="2016" name="Nat. Commun.">
        <title>Thousands of microbial genomes shed light on interconnected biogeochemical processes in an aquifer system.</title>
        <authorList>
            <person name="Anantharaman K."/>
            <person name="Brown C.T."/>
            <person name="Hug L.A."/>
            <person name="Sharon I."/>
            <person name="Castelle C.J."/>
            <person name="Probst A.J."/>
            <person name="Thomas B.C."/>
            <person name="Singh A."/>
            <person name="Wilkins M.J."/>
            <person name="Karaoz U."/>
            <person name="Brodie E.L."/>
            <person name="Williams K.H."/>
            <person name="Hubbard S.S."/>
            <person name="Banfield J.F."/>
        </authorList>
    </citation>
    <scope>NUCLEOTIDE SEQUENCE [LARGE SCALE GENOMIC DNA]</scope>
</reference>
<dbReference type="PANTHER" id="PTHR11703:SF2">
    <property type="entry name" value="DEOXYHYPUSINE SYNTHASE-LIKE PROTEIN"/>
    <property type="match status" value="1"/>
</dbReference>
<keyword evidence="2" id="KW-0808">Transferase</keyword>
<protein>
    <submittedName>
        <fullName evidence="3">Deoxyhypusine synthase</fullName>
    </submittedName>
</protein>